<dbReference type="Proteomes" id="UP001241988">
    <property type="component" value="Unassembled WGS sequence"/>
</dbReference>
<name>A0ABU0GZE2_9BACL</name>
<sequence>MKHFKNQQGYALVIVLLIVVLFLSMSATFIAGSLNHAKQEQTVDVTNHAVAAAEMGTLYFTSDFERELKMLKQEMSDQTQLKLNALIDCIKYPLGTACDTEAERIQWEEKIDADMKALYIERIMAKIEELKEQIGIKTVPFSEEQIDYSVLDLKAIQLNKDKKDTALPSVSDKEVTSIEIEMEVQGTSEEMLKQLVATFFVSIPDSFLNADESIKVDTILITQDEDITYEKIFTLVPPTRSCTDLLTSVVDQTATAPYECAAAAGEDLKDFIQLIKSKSLDPADFRVYTNDFKDYVCDKNCNNLNFEGINLVVQQNDAAASNNMNNLINANLIINGKLDAGNNLINLGKNGVKQTIIVKELTVDVNIKNMYYTNFLILGYNTPIENPKIANIDWKNHIEISNYSRLCLDIDRIDSADLKRLSQEIEFSESGALSYFSIDPNKVFELKTSTNADRTVKIGGVTHKMTDLYVQREDTYSTFLENCGVVLKNTSTLPLDVSVPNPIDTDIDLEIEY</sequence>
<reference evidence="1 2" key="1">
    <citation type="submission" date="2023-07" db="EMBL/GenBank/DDBJ databases">
        <title>Genomic Encyclopedia of Type Strains, Phase IV (KMG-IV): sequencing the most valuable type-strain genomes for metagenomic binning, comparative biology and taxonomic classification.</title>
        <authorList>
            <person name="Goeker M."/>
        </authorList>
    </citation>
    <scope>NUCLEOTIDE SEQUENCE [LARGE SCALE GENOMIC DNA]</scope>
    <source>
        <strain evidence="1 2">DSM 16419</strain>
    </source>
</reference>
<evidence type="ECO:0008006" key="3">
    <source>
        <dbReference type="Google" id="ProtNLM"/>
    </source>
</evidence>
<evidence type="ECO:0000313" key="1">
    <source>
        <dbReference type="EMBL" id="MDQ0429922.1"/>
    </source>
</evidence>
<organism evidence="1 2">
    <name type="scientific">Planomicrobium stackebrandtii</name>
    <dbReference type="NCBI Taxonomy" id="253160"/>
    <lineage>
        <taxon>Bacteria</taxon>
        <taxon>Bacillati</taxon>
        <taxon>Bacillota</taxon>
        <taxon>Bacilli</taxon>
        <taxon>Bacillales</taxon>
        <taxon>Caryophanaceae</taxon>
        <taxon>Planomicrobium</taxon>
    </lineage>
</organism>
<evidence type="ECO:0000313" key="2">
    <source>
        <dbReference type="Proteomes" id="UP001241988"/>
    </source>
</evidence>
<accession>A0ABU0GZE2</accession>
<gene>
    <name evidence="1" type="ORF">QOZ98_002758</name>
</gene>
<proteinExistence type="predicted"/>
<dbReference type="EMBL" id="JAUSWB010000007">
    <property type="protein sequence ID" value="MDQ0429922.1"/>
    <property type="molecule type" value="Genomic_DNA"/>
</dbReference>
<protein>
    <recommendedName>
        <fullName evidence="3">Type 4 fimbrial biogenesis protein PilX N-terminal domain-containing protein</fullName>
    </recommendedName>
</protein>
<keyword evidence="2" id="KW-1185">Reference proteome</keyword>
<dbReference type="RefSeq" id="WP_308787960.1">
    <property type="nucleotide sequence ID" value="NZ_JAUSWB010000007.1"/>
</dbReference>
<comment type="caution">
    <text evidence="1">The sequence shown here is derived from an EMBL/GenBank/DDBJ whole genome shotgun (WGS) entry which is preliminary data.</text>
</comment>